<dbReference type="InterPro" id="IPR029058">
    <property type="entry name" value="AB_hydrolase_fold"/>
</dbReference>
<evidence type="ECO:0000313" key="10">
    <source>
        <dbReference type="RefSeq" id="XP_025833705.1"/>
    </source>
</evidence>
<organism evidence="9 10">
    <name type="scientific">Agrilus planipennis</name>
    <name type="common">Emerald ash borer</name>
    <name type="synonym">Agrilus marcopoli</name>
    <dbReference type="NCBI Taxonomy" id="224129"/>
    <lineage>
        <taxon>Eukaryota</taxon>
        <taxon>Metazoa</taxon>
        <taxon>Ecdysozoa</taxon>
        <taxon>Arthropoda</taxon>
        <taxon>Hexapoda</taxon>
        <taxon>Insecta</taxon>
        <taxon>Pterygota</taxon>
        <taxon>Neoptera</taxon>
        <taxon>Endopterygota</taxon>
        <taxon>Coleoptera</taxon>
        <taxon>Polyphaga</taxon>
        <taxon>Elateriformia</taxon>
        <taxon>Buprestoidea</taxon>
        <taxon>Buprestidae</taxon>
        <taxon>Agrilinae</taxon>
        <taxon>Agrilus</taxon>
    </lineage>
</organism>
<dbReference type="Gene3D" id="3.40.50.1820">
    <property type="entry name" value="alpha/beta hydrolase"/>
    <property type="match status" value="1"/>
</dbReference>
<dbReference type="OrthoDB" id="19501at2759"/>
<dbReference type="Proteomes" id="UP000192223">
    <property type="component" value="Unplaced"/>
</dbReference>
<dbReference type="EC" id="3.1.1.-" evidence="6"/>
<accession>A0A7F5RCN3</accession>
<feature type="domain" description="Carboxylesterase type B" evidence="8">
    <location>
        <begin position="23"/>
        <end position="524"/>
    </location>
</feature>
<keyword evidence="6" id="KW-0732">Signal</keyword>
<sequence length="609" mass="69391">MFYVFFLIFFVKCVYTIETQAKRPTVRIKQGVVAGVKVYAESGKVINAYLGIPFAAPPVGQLRFSPPQIHGGWNGTYQASAYGSSCPQLPIRNDVNENENCLFLNIWTPEGVSEDSPLSVVVFFEGSEFAQGNRFPISGQDLAVEGVVVVNANYRLNIFGFLCFENKEARGNMGLLDQYLSLIWVKENIRKFGGDSEKVTLFGYSAGAASATLHMISIRTADLFQKVILSSGSILSPWHTKNNVVKASQTVAGILGCFSNYAKSTLRCLRSKSTAEILKAYEEYVDSSNYTDRFSPVVDDFLFLNDQYLPFNFENALKSGVSMQVPILTGLGTPVSDPIFGRWSNIINGGYKEFKNFVEEIIIPEIMKKYNFKGKNENLISDLLKWRYVTSSNGRTDILENLLIQLYFEAKTEIPVFLQTNHFLSSHRSPIYVYYVDDIGLKFNSSDYITSSDLILLFGPLLLNQAGRRRFTYWENSISERIKSLWINFINYGNPTPNYQKKVWPNYKANENHIQYFSNKDDIEITRKEFERMRSYYFWNDVLKSLALNTELINDAQTENFQKTAGPECKHATYTLTGLVIALLLMLFICVILLKRRSNELHWQFQTSL</sequence>
<dbReference type="InParanoid" id="A0A7F5RCN3"/>
<evidence type="ECO:0000256" key="4">
    <source>
        <dbReference type="ARBA" id="ARBA00023157"/>
    </source>
</evidence>
<keyword evidence="3 6" id="KW-0378">Hydrolase</keyword>
<keyword evidence="7" id="KW-0812">Transmembrane</keyword>
<dbReference type="SUPFAM" id="SSF53474">
    <property type="entry name" value="alpha/beta-Hydrolases"/>
    <property type="match status" value="1"/>
</dbReference>
<dbReference type="InterPro" id="IPR002018">
    <property type="entry name" value="CarbesteraseB"/>
</dbReference>
<keyword evidence="7" id="KW-0472">Membrane</keyword>
<dbReference type="Pfam" id="PF00135">
    <property type="entry name" value="COesterase"/>
    <property type="match status" value="1"/>
</dbReference>
<protein>
    <recommendedName>
        <fullName evidence="6">Carboxylic ester hydrolase</fullName>
        <ecNumber evidence="6">3.1.1.-</ecNumber>
    </recommendedName>
</protein>
<dbReference type="AlphaFoldDB" id="A0A7F5RCN3"/>
<evidence type="ECO:0000256" key="5">
    <source>
        <dbReference type="ARBA" id="ARBA00023180"/>
    </source>
</evidence>
<dbReference type="KEGG" id="apln:108737570"/>
<dbReference type="PROSITE" id="PS00122">
    <property type="entry name" value="CARBOXYLESTERASE_B_1"/>
    <property type="match status" value="1"/>
</dbReference>
<dbReference type="RefSeq" id="XP_025833705.1">
    <property type="nucleotide sequence ID" value="XM_025977920.1"/>
</dbReference>
<keyword evidence="2" id="KW-0719">Serine esterase</keyword>
<comment type="similarity">
    <text evidence="1 6">Belongs to the type-B carboxylesterase/lipase family.</text>
</comment>
<feature type="signal peptide" evidence="6">
    <location>
        <begin position="1"/>
        <end position="16"/>
    </location>
</feature>
<evidence type="ECO:0000256" key="1">
    <source>
        <dbReference type="ARBA" id="ARBA00005964"/>
    </source>
</evidence>
<dbReference type="GeneID" id="108737570"/>
<reference evidence="10" key="1">
    <citation type="submission" date="2025-08" db="UniProtKB">
        <authorList>
            <consortium name="RefSeq"/>
        </authorList>
    </citation>
    <scope>IDENTIFICATION</scope>
    <source>
        <tissue evidence="10">Entire body</tissue>
    </source>
</reference>
<dbReference type="GO" id="GO:0052689">
    <property type="term" value="F:carboxylic ester hydrolase activity"/>
    <property type="evidence" value="ECO:0007669"/>
    <property type="project" value="UniProtKB-KW"/>
</dbReference>
<keyword evidence="7" id="KW-1133">Transmembrane helix</keyword>
<dbReference type="InterPro" id="IPR019826">
    <property type="entry name" value="Carboxylesterase_B_AS"/>
</dbReference>
<keyword evidence="5" id="KW-0325">Glycoprotein</keyword>
<gene>
    <name evidence="10" type="primary">LOC108737570</name>
</gene>
<dbReference type="PANTHER" id="PTHR43903">
    <property type="entry name" value="NEUROLIGIN"/>
    <property type="match status" value="1"/>
</dbReference>
<feature type="chain" id="PRO_5029036991" description="Carboxylic ester hydrolase" evidence="6">
    <location>
        <begin position="17"/>
        <end position="609"/>
    </location>
</feature>
<evidence type="ECO:0000256" key="2">
    <source>
        <dbReference type="ARBA" id="ARBA00022487"/>
    </source>
</evidence>
<evidence type="ECO:0000259" key="8">
    <source>
        <dbReference type="Pfam" id="PF00135"/>
    </source>
</evidence>
<evidence type="ECO:0000256" key="6">
    <source>
        <dbReference type="RuleBase" id="RU361235"/>
    </source>
</evidence>
<name>A0A7F5RCN3_AGRPL</name>
<keyword evidence="9" id="KW-1185">Reference proteome</keyword>
<feature type="transmembrane region" description="Helical" evidence="7">
    <location>
        <begin position="572"/>
        <end position="594"/>
    </location>
</feature>
<dbReference type="InterPro" id="IPR051093">
    <property type="entry name" value="Neuroligin/BSAL"/>
</dbReference>
<keyword evidence="4" id="KW-1015">Disulfide bond</keyword>
<evidence type="ECO:0000256" key="3">
    <source>
        <dbReference type="ARBA" id="ARBA00022801"/>
    </source>
</evidence>
<proteinExistence type="inferred from homology"/>
<evidence type="ECO:0000313" key="9">
    <source>
        <dbReference type="Proteomes" id="UP000192223"/>
    </source>
</evidence>
<evidence type="ECO:0000256" key="7">
    <source>
        <dbReference type="SAM" id="Phobius"/>
    </source>
</evidence>